<feature type="region of interest" description="Disordered" evidence="1">
    <location>
        <begin position="200"/>
        <end position="228"/>
    </location>
</feature>
<protein>
    <recommendedName>
        <fullName evidence="4">Transposase</fullName>
    </recommendedName>
</protein>
<dbReference type="Gene3D" id="3.30.420.10">
    <property type="entry name" value="Ribonuclease H-like superfamily/Ribonuclease H"/>
    <property type="match status" value="1"/>
</dbReference>
<accession>A0A5B7YAK8</accession>
<organism evidence="2 3">
    <name type="scientific">Salinimonas iocasae</name>
    <dbReference type="NCBI Taxonomy" id="2572577"/>
    <lineage>
        <taxon>Bacteria</taxon>
        <taxon>Pseudomonadati</taxon>
        <taxon>Pseudomonadota</taxon>
        <taxon>Gammaproteobacteria</taxon>
        <taxon>Alteromonadales</taxon>
        <taxon>Alteromonadaceae</taxon>
        <taxon>Alteromonas/Salinimonas group</taxon>
        <taxon>Salinimonas</taxon>
    </lineage>
</organism>
<evidence type="ECO:0000313" key="3">
    <source>
        <dbReference type="Proteomes" id="UP000304912"/>
    </source>
</evidence>
<feature type="region of interest" description="Disordered" evidence="1">
    <location>
        <begin position="740"/>
        <end position="774"/>
    </location>
</feature>
<dbReference type="AlphaFoldDB" id="A0A5B7YAK8"/>
<sequence length="774" mass="88936">MPARLTLVKFKDTFDIPTGFGKKDDVFGICYVDSQTLSVGVANYTQYLGYSHDTETFELKNRQAQPSKPRLFSRTEFAEAFDIIKKDDDALTIIMPQFLGLSDEELLTIRTKEWLSRRDKAFEVIRPLLPQEHYELSYFVMRYLRGEAHQEIKQYCLEGGYGSTTTITRKINLYIVFGFTANALLPFGFEFCGTEKRAIDGNSETKTNKNTKRRKRGRPGTYSNNRGANESDKRIIKDLIRDNKVSLRGGKLDISRLYDEYVVRYEDKFDLPHATINKQRNYEFPYSESEIISQDTFRYHFKKLLPLEKFIKFRDGQHKFDKDHRPKRGDAKDGVVGAGHVVEFDHTQLDLHARMPGVHDKRFSAGRPWLVIAKDVYTKFILGFHISFRPPCWDNIAECIINCVENKVEFAARYGVELAERDWPSRHLHMLYKIDNGVEYPHEQESEIMASPFKFQGSQQVAKGRGDLKADSESTLGKLNRIVSNNPGGIDTGKDAMEQDASQQALLTIEDITAQLIDEIVLMNKTADRECSLDQDMLSAGVEPTPLAQWNYSIEHQMSGGNPVSKAQIPELQYTLLPKQMARIDADGITLKKYPQLQYDGEFKELENWYLQKKHKAAGATTEIKVAIASGSIKRVYYRDNNTIYPLDLKTQNSQFEDMSFFEFEQSVKARKQIQRDRKNSQQAGRVYNKRRQKERIEANQAALAGVPTNSQRSYQKEIKNHNGIMRGEQACRDAHRINDYMSPNFPEQSANPLEPTACDSTAPTKPKSSREFF</sequence>
<evidence type="ECO:0008006" key="4">
    <source>
        <dbReference type="Google" id="ProtNLM"/>
    </source>
</evidence>
<dbReference type="Proteomes" id="UP000304912">
    <property type="component" value="Chromosome"/>
</dbReference>
<evidence type="ECO:0000313" key="2">
    <source>
        <dbReference type="EMBL" id="QCZ92827.1"/>
    </source>
</evidence>
<name>A0A5B7YAK8_9ALTE</name>
<gene>
    <name evidence="2" type="ORF">FBQ74_04725</name>
</gene>
<reference evidence="2 3" key="1">
    <citation type="submission" date="2019-04" db="EMBL/GenBank/DDBJ databases">
        <title>Salinimonas iocasae sp. nov., a halophilic bacterium isolated from the outer tube casing of tubeworms in Okinawa Trough.</title>
        <authorList>
            <person name="Zhang H."/>
            <person name="Wang H."/>
            <person name="Li C."/>
        </authorList>
    </citation>
    <scope>NUCLEOTIDE SEQUENCE [LARGE SCALE GENOMIC DNA]</scope>
    <source>
        <strain evidence="2 3">KX18D6</strain>
    </source>
</reference>
<dbReference type="OrthoDB" id="501284at2"/>
<dbReference type="InterPro" id="IPR036397">
    <property type="entry name" value="RNaseH_sf"/>
</dbReference>
<feature type="compositionally biased region" description="Basic residues" evidence="1">
    <location>
        <begin position="209"/>
        <end position="218"/>
    </location>
</feature>
<keyword evidence="3" id="KW-1185">Reference proteome</keyword>
<evidence type="ECO:0000256" key="1">
    <source>
        <dbReference type="SAM" id="MobiDB-lite"/>
    </source>
</evidence>
<dbReference type="RefSeq" id="WP_139755576.1">
    <property type="nucleotide sequence ID" value="NZ_CP039852.1"/>
</dbReference>
<dbReference type="EMBL" id="CP039852">
    <property type="protein sequence ID" value="QCZ92827.1"/>
    <property type="molecule type" value="Genomic_DNA"/>
</dbReference>
<dbReference type="KEGG" id="salk:FBQ74_04725"/>
<dbReference type="GO" id="GO:0003676">
    <property type="term" value="F:nucleic acid binding"/>
    <property type="evidence" value="ECO:0007669"/>
    <property type="project" value="InterPro"/>
</dbReference>
<proteinExistence type="predicted"/>